<dbReference type="Proteomes" id="UP000582643">
    <property type="component" value="Unassembled WGS sequence"/>
</dbReference>
<organism evidence="1 2">
    <name type="scientific">Streptomyces nymphaeiformis</name>
    <dbReference type="NCBI Taxonomy" id="2663842"/>
    <lineage>
        <taxon>Bacteria</taxon>
        <taxon>Bacillati</taxon>
        <taxon>Actinomycetota</taxon>
        <taxon>Actinomycetes</taxon>
        <taxon>Kitasatosporales</taxon>
        <taxon>Streptomycetaceae</taxon>
        <taxon>Streptomyces</taxon>
    </lineage>
</organism>
<reference evidence="1 2" key="1">
    <citation type="submission" date="2020-08" db="EMBL/GenBank/DDBJ databases">
        <title>Genomic Encyclopedia of Type Strains, Phase III (KMG-III): the genomes of soil and plant-associated and newly described type strains.</title>
        <authorList>
            <person name="Whitman W."/>
        </authorList>
    </citation>
    <scope>NUCLEOTIDE SEQUENCE [LARGE SCALE GENOMIC DNA]</scope>
    <source>
        <strain evidence="1 2">SFB5A</strain>
    </source>
</reference>
<accession>A0A7W7XEE7</accession>
<evidence type="ECO:0000313" key="2">
    <source>
        <dbReference type="Proteomes" id="UP000582643"/>
    </source>
</evidence>
<sequence length="246" mass="27538">MSAEIIEIDRPGEWPAELTSWVKTAADLVRGIKTYDKLREDGDLGAFDPGLRELLAGRLVRTFHATRLLDYEVDDIRSSGLLRLTPQLLQARRDKALASQVITEKEHRTLTESDAFETDPYVEYRLGKVCVVGNRQALHDRRIVGDQLSLWGGEAQYSSGAWEDLASDRVKKLGQPALVVPLLDVSDSKVAVLTTELIYPFVGSYLGLESVGCLIDYEADVPGDRIEAVWRPGDAEYDVFERFPRS</sequence>
<dbReference type="EMBL" id="JACHJY010000007">
    <property type="protein sequence ID" value="MBB4984153.1"/>
    <property type="molecule type" value="Genomic_DNA"/>
</dbReference>
<name>A0A7W7XEE7_9ACTN</name>
<protein>
    <submittedName>
        <fullName evidence="1">Uncharacterized protein</fullName>
    </submittedName>
</protein>
<dbReference type="AlphaFoldDB" id="A0A7W7XEE7"/>
<comment type="caution">
    <text evidence="1">The sequence shown here is derived from an EMBL/GenBank/DDBJ whole genome shotgun (WGS) entry which is preliminary data.</text>
</comment>
<evidence type="ECO:0000313" key="1">
    <source>
        <dbReference type="EMBL" id="MBB4984153.1"/>
    </source>
</evidence>
<gene>
    <name evidence="1" type="ORF">GGE06_005099</name>
</gene>
<dbReference type="RefSeq" id="WP_184931798.1">
    <property type="nucleotide sequence ID" value="NZ_JACHJY010000007.1"/>
</dbReference>
<keyword evidence="2" id="KW-1185">Reference proteome</keyword>
<proteinExistence type="predicted"/>